<keyword evidence="2" id="KW-0489">Methyltransferase</keyword>
<dbReference type="Gene3D" id="3.40.50.150">
    <property type="entry name" value="Vaccinia Virus protein VP39"/>
    <property type="match status" value="1"/>
</dbReference>
<dbReference type="GO" id="GO:0016645">
    <property type="term" value="F:oxidoreductase activity, acting on the CH-NH group of donors"/>
    <property type="evidence" value="ECO:0007669"/>
    <property type="project" value="InterPro"/>
</dbReference>
<accession>A0A840TSA4</accession>
<dbReference type="Pfam" id="PF05430">
    <property type="entry name" value="Methyltransf_30"/>
    <property type="match status" value="1"/>
</dbReference>
<dbReference type="GO" id="GO:0032259">
    <property type="term" value="P:methylation"/>
    <property type="evidence" value="ECO:0007669"/>
    <property type="project" value="UniProtKB-KW"/>
</dbReference>
<protein>
    <submittedName>
        <fullName evidence="2">tRNA U34 5-methylaminomethyl-2-thiouridine-forming methyltransferase MnmC</fullName>
    </submittedName>
</protein>
<name>A0A840TSA4_9BACT</name>
<keyword evidence="3" id="KW-1185">Reference proteome</keyword>
<comment type="caution">
    <text evidence="2">The sequence shown here is derived from an EMBL/GenBank/DDBJ whole genome shotgun (WGS) entry which is preliminary data.</text>
</comment>
<evidence type="ECO:0000313" key="2">
    <source>
        <dbReference type="EMBL" id="MBB5286831.1"/>
    </source>
</evidence>
<gene>
    <name evidence="2" type="ORF">HNQ92_004992</name>
</gene>
<dbReference type="EMBL" id="JACHGF010000011">
    <property type="protein sequence ID" value="MBB5286831.1"/>
    <property type="molecule type" value="Genomic_DNA"/>
</dbReference>
<dbReference type="InterPro" id="IPR008471">
    <property type="entry name" value="MnmC-like_methylTransf"/>
</dbReference>
<evidence type="ECO:0000313" key="3">
    <source>
        <dbReference type="Proteomes" id="UP000557307"/>
    </source>
</evidence>
<dbReference type="InterPro" id="IPR029063">
    <property type="entry name" value="SAM-dependent_MTases_sf"/>
</dbReference>
<dbReference type="PANTHER" id="PTHR39963">
    <property type="entry name" value="SLL0983 PROTEIN"/>
    <property type="match status" value="1"/>
</dbReference>
<proteinExistence type="predicted"/>
<dbReference type="GO" id="GO:0004808">
    <property type="term" value="F:tRNA (5-methylaminomethyl-2-thiouridylate)(34)-methyltransferase activity"/>
    <property type="evidence" value="ECO:0007669"/>
    <property type="project" value="InterPro"/>
</dbReference>
<feature type="domain" description="MnmC-like methyltransferase" evidence="1">
    <location>
        <begin position="150"/>
        <end position="223"/>
    </location>
</feature>
<sequence>MNNPSSERLVLTADGTHSLYSPVFNQHYHSLHGALQESRHIFIGLGLEPLLQANAPSTPIQIFEMGFGTGLNALLAWQLADRLRQPVTYLGVEAFPISEAEAAQLNFGEQTGQAGLSQLHRAAWGTSQVLSDYFTFQKQHTTLQAFRPEVLYDVIFYDAFAPGAQPELWSEATFAQVAAFTRPGGYLVTYSSKGSVRRALQAAGFAVEKHPGPGTKREVVRAVRL</sequence>
<reference evidence="2 3" key="1">
    <citation type="submission" date="2020-08" db="EMBL/GenBank/DDBJ databases">
        <title>Genomic Encyclopedia of Type Strains, Phase IV (KMG-IV): sequencing the most valuable type-strain genomes for metagenomic binning, comparative biology and taxonomic classification.</title>
        <authorList>
            <person name="Goeker M."/>
        </authorList>
    </citation>
    <scope>NUCLEOTIDE SEQUENCE [LARGE SCALE GENOMIC DNA]</scope>
    <source>
        <strain evidence="2 3">DSM 105074</strain>
    </source>
</reference>
<dbReference type="AlphaFoldDB" id="A0A840TSA4"/>
<dbReference type="PANTHER" id="PTHR39963:SF1">
    <property type="entry name" value="MNMC-LIKE METHYLTRANSFERASE DOMAIN-CONTAINING PROTEIN"/>
    <property type="match status" value="1"/>
</dbReference>
<dbReference type="SUPFAM" id="SSF53335">
    <property type="entry name" value="S-adenosyl-L-methionine-dependent methyltransferases"/>
    <property type="match status" value="1"/>
</dbReference>
<keyword evidence="2" id="KW-0808">Transferase</keyword>
<organism evidence="2 3">
    <name type="scientific">Rhabdobacter roseus</name>
    <dbReference type="NCBI Taxonomy" id="1655419"/>
    <lineage>
        <taxon>Bacteria</taxon>
        <taxon>Pseudomonadati</taxon>
        <taxon>Bacteroidota</taxon>
        <taxon>Cytophagia</taxon>
        <taxon>Cytophagales</taxon>
        <taxon>Cytophagaceae</taxon>
        <taxon>Rhabdobacter</taxon>
    </lineage>
</organism>
<dbReference type="Proteomes" id="UP000557307">
    <property type="component" value="Unassembled WGS sequence"/>
</dbReference>
<dbReference type="InterPro" id="IPR047785">
    <property type="entry name" value="tRNA_MNMC2"/>
</dbReference>
<dbReference type="NCBIfam" id="NF033855">
    <property type="entry name" value="tRNA_MNMC2"/>
    <property type="match status" value="1"/>
</dbReference>
<dbReference type="RefSeq" id="WP_184178329.1">
    <property type="nucleotide sequence ID" value="NZ_JACHGF010000011.1"/>
</dbReference>
<evidence type="ECO:0000259" key="1">
    <source>
        <dbReference type="Pfam" id="PF05430"/>
    </source>
</evidence>